<dbReference type="EMBL" id="DS268408">
    <property type="protein sequence ID" value="EFO86012.1"/>
    <property type="molecule type" value="Genomic_DNA"/>
</dbReference>
<evidence type="ECO:0000259" key="2">
    <source>
        <dbReference type="PROSITE" id="PS50041"/>
    </source>
</evidence>
<dbReference type="Gene3D" id="3.10.100.10">
    <property type="entry name" value="Mannose-Binding Protein A, subunit A"/>
    <property type="match status" value="2"/>
</dbReference>
<evidence type="ECO:0000313" key="5">
    <source>
        <dbReference type="Proteomes" id="UP000008281"/>
    </source>
</evidence>
<dbReference type="OMA" id="ATAMANC"/>
<dbReference type="InterPro" id="IPR036465">
    <property type="entry name" value="vWFA_dom_sf"/>
</dbReference>
<dbReference type="PANTHER" id="PTHR31024">
    <property type="entry name" value="C-TYPE LECTIN"/>
    <property type="match status" value="1"/>
</dbReference>
<dbReference type="HOGENOM" id="CLU_359525_0_0_1"/>
<dbReference type="InterPro" id="IPR016186">
    <property type="entry name" value="C-type_lectin-like/link_sf"/>
</dbReference>
<gene>
    <name evidence="4" type="ORF">CRE_01642</name>
</gene>
<dbReference type="SMART" id="SM00034">
    <property type="entry name" value="CLECT"/>
    <property type="match status" value="2"/>
</dbReference>
<dbReference type="PANTHER" id="PTHR31024:SF8">
    <property type="entry name" value="C-TYPE LECTIN DOMAIN-CONTAINING PROTEIN"/>
    <property type="match status" value="1"/>
</dbReference>
<dbReference type="GO" id="GO:0045087">
    <property type="term" value="P:innate immune response"/>
    <property type="evidence" value="ECO:0007669"/>
    <property type="project" value="TreeGrafter"/>
</dbReference>
<dbReference type="SMART" id="SM00327">
    <property type="entry name" value="VWA"/>
    <property type="match status" value="2"/>
</dbReference>
<dbReference type="InParanoid" id="E3LGY1"/>
<dbReference type="InterPro" id="IPR001304">
    <property type="entry name" value="C-type_lectin-like"/>
</dbReference>
<feature type="signal peptide" evidence="1">
    <location>
        <begin position="1"/>
        <end position="17"/>
    </location>
</feature>
<dbReference type="Pfam" id="PF00092">
    <property type="entry name" value="VWA"/>
    <property type="match status" value="2"/>
</dbReference>
<keyword evidence="1" id="KW-0732">Signal</keyword>
<reference evidence="4" key="1">
    <citation type="submission" date="2007-07" db="EMBL/GenBank/DDBJ databases">
        <title>PCAP assembly of the Caenorhabditis remanei genome.</title>
        <authorList>
            <consortium name="The Caenorhabditis remanei Sequencing Consortium"/>
            <person name="Wilson R.K."/>
        </authorList>
    </citation>
    <scope>NUCLEOTIDE SEQUENCE [LARGE SCALE GENOMIC DNA]</scope>
    <source>
        <strain evidence="4">PB4641</strain>
    </source>
</reference>
<dbReference type="OrthoDB" id="5813793at2759"/>
<evidence type="ECO:0000259" key="3">
    <source>
        <dbReference type="PROSITE" id="PS50234"/>
    </source>
</evidence>
<evidence type="ECO:0000313" key="4">
    <source>
        <dbReference type="EMBL" id="EFO86012.1"/>
    </source>
</evidence>
<dbReference type="SUPFAM" id="SSF56436">
    <property type="entry name" value="C-type lectin-like"/>
    <property type="match status" value="2"/>
</dbReference>
<feature type="domain" description="C-type lectin" evidence="2">
    <location>
        <begin position="578"/>
        <end position="700"/>
    </location>
</feature>
<proteinExistence type="predicted"/>
<dbReference type="Proteomes" id="UP000008281">
    <property type="component" value="Unassembled WGS sequence"/>
</dbReference>
<keyword evidence="5" id="KW-1185">Reference proteome</keyword>
<feature type="chain" id="PRO_5003174873" evidence="1">
    <location>
        <begin position="18"/>
        <end position="713"/>
    </location>
</feature>
<feature type="domain" description="VWFA" evidence="3">
    <location>
        <begin position="36"/>
        <end position="220"/>
    </location>
</feature>
<feature type="domain" description="VWFA" evidence="3">
    <location>
        <begin position="384"/>
        <end position="563"/>
    </location>
</feature>
<dbReference type="STRING" id="31234.E3LGY1"/>
<dbReference type="PROSITE" id="PS50234">
    <property type="entry name" value="VWFA"/>
    <property type="match status" value="2"/>
</dbReference>
<dbReference type="CDD" id="cd00037">
    <property type="entry name" value="CLECT"/>
    <property type="match status" value="1"/>
</dbReference>
<dbReference type="InterPro" id="IPR002035">
    <property type="entry name" value="VWF_A"/>
</dbReference>
<name>E3LGY1_CAERE</name>
<protein>
    <submittedName>
        <fullName evidence="4">Uncharacterized protein</fullName>
    </submittedName>
</protein>
<dbReference type="SUPFAM" id="SSF53300">
    <property type="entry name" value="vWA-like"/>
    <property type="match status" value="2"/>
</dbReference>
<dbReference type="InterPro" id="IPR016187">
    <property type="entry name" value="CTDL_fold"/>
</dbReference>
<dbReference type="Gene3D" id="3.40.50.410">
    <property type="entry name" value="von Willebrand factor, type A domain"/>
    <property type="match status" value="2"/>
</dbReference>
<organism evidence="5">
    <name type="scientific">Caenorhabditis remanei</name>
    <name type="common">Caenorhabditis vulgaris</name>
    <dbReference type="NCBI Taxonomy" id="31234"/>
    <lineage>
        <taxon>Eukaryota</taxon>
        <taxon>Metazoa</taxon>
        <taxon>Ecdysozoa</taxon>
        <taxon>Nematoda</taxon>
        <taxon>Chromadorea</taxon>
        <taxon>Rhabditida</taxon>
        <taxon>Rhabditina</taxon>
        <taxon>Rhabditomorpha</taxon>
        <taxon>Rhabditoidea</taxon>
        <taxon>Rhabditidae</taxon>
        <taxon>Peloderinae</taxon>
        <taxon>Caenorhabditis</taxon>
    </lineage>
</organism>
<accession>E3LGY1</accession>
<dbReference type="PROSITE" id="PS50041">
    <property type="entry name" value="C_TYPE_LECTIN_2"/>
    <property type="match status" value="1"/>
</dbReference>
<dbReference type="AlphaFoldDB" id="E3LGY1"/>
<evidence type="ECO:0000256" key="1">
    <source>
        <dbReference type="SAM" id="SignalP"/>
    </source>
</evidence>
<dbReference type="eggNOG" id="ENOG502TJHK">
    <property type="taxonomic scope" value="Eukaryota"/>
</dbReference>
<sequence>MNLFQLILLVHVAFVACTSSTAYRKCGTDINNLWLDIVLVIDNTRIMQMDGVYDTIQAMFGQSVRIGAGHPDPRSTRVAIVTYNEVAKVEAGFDEFKSLTALNQELEKLNATQKSDSFDAFMDLGLSAANNLITAANRANDRKQYKKLIVLFTSNYSFKNQRPDVLALSIRQSGIDISTVYTGAGTSGNTAFQLKFVGNYNMNFHMQDAAPIVQELQGATAMANCFCRDGWSQYEWPINSGNLFGICVGNLNKNEYQMNAQKSCHTAAKNGYLVSEFDVNKRSFNYDVITNKGAKTVASYYNGLISQNGSWYWDQPDGKPLLPLDPSSGSVSAKSGCVADVKYSDGSIAWTPISCGNRLPYLLPLSQSVSDRQCGNDTNFIWLDIILVIDNSPTMISDNVYESISSIFGPNSQIGTGYTDPRSSRVAIVTYNNYATTVADFRTIKSLKQLKTQLTALDQAGNSGNQSYLDQGLISAQSILTKFDDRENYKKVVLIFTSSFDFIDSRPDRLAETMKSNGVTVITVNTGKDKTVEKQLEGVASAGFAFKMSTNTTETLQNALTTINCHCLDYWTWTQYKHFGVCMLNPGVKGTHQAAHKYCRALGIPGNLATEFNEEKRKFNYKFLNNNIDGTTVSSYYNGLTSENGTWYWDQPKGKPMIPLDRSSGSISTTSGCVADIKYSDGSISWTPISCSNSFNFLCEAVACDTDNYCDSS</sequence>